<evidence type="ECO:0000259" key="6">
    <source>
        <dbReference type="Pfam" id="PF00501"/>
    </source>
</evidence>
<dbReference type="InterPro" id="IPR025110">
    <property type="entry name" value="AMP-bd_C"/>
</dbReference>
<dbReference type="EC" id="6.2.1.1" evidence="1"/>
<dbReference type="Proteomes" id="UP000255355">
    <property type="component" value="Unassembled WGS sequence"/>
</dbReference>
<evidence type="ECO:0000256" key="4">
    <source>
        <dbReference type="ARBA" id="ARBA00022840"/>
    </source>
</evidence>
<feature type="domain" description="AMP-binding enzyme C-terminal" evidence="7">
    <location>
        <begin position="498"/>
        <end position="575"/>
    </location>
</feature>
<dbReference type="Pfam" id="PF00501">
    <property type="entry name" value="AMP-binding"/>
    <property type="match status" value="1"/>
</dbReference>
<dbReference type="OrthoDB" id="9803968at2"/>
<dbReference type="Gene3D" id="3.40.50.12780">
    <property type="entry name" value="N-terminal domain of ligase-like"/>
    <property type="match status" value="1"/>
</dbReference>
<dbReference type="GO" id="GO:0006085">
    <property type="term" value="P:acetyl-CoA biosynthetic process"/>
    <property type="evidence" value="ECO:0007669"/>
    <property type="project" value="TreeGrafter"/>
</dbReference>
<dbReference type="GO" id="GO:0005524">
    <property type="term" value="F:ATP binding"/>
    <property type="evidence" value="ECO:0007669"/>
    <property type="project" value="UniProtKB-KW"/>
</dbReference>
<accession>A0A370HDD4</accession>
<evidence type="ECO:0000256" key="2">
    <source>
        <dbReference type="ARBA" id="ARBA00022598"/>
    </source>
</evidence>
<dbReference type="PROSITE" id="PS00455">
    <property type="entry name" value="AMP_BINDING"/>
    <property type="match status" value="1"/>
</dbReference>
<dbReference type="STRING" id="1210089.GCA_001613165_02092"/>
<dbReference type="AlphaFoldDB" id="A0A370HDD4"/>
<reference evidence="8 9" key="1">
    <citation type="submission" date="2018-07" db="EMBL/GenBank/DDBJ databases">
        <title>Genomic Encyclopedia of Type Strains, Phase IV (KMG-IV): sequencing the most valuable type-strain genomes for metagenomic binning, comparative biology and taxonomic classification.</title>
        <authorList>
            <person name="Goeker M."/>
        </authorList>
    </citation>
    <scope>NUCLEOTIDE SEQUENCE [LARGE SCALE GENOMIC DNA]</scope>
    <source>
        <strain evidence="8 9">DSM 44952</strain>
    </source>
</reference>
<dbReference type="Pfam" id="PF13193">
    <property type="entry name" value="AMP-binding_C"/>
    <property type="match status" value="1"/>
</dbReference>
<keyword evidence="4" id="KW-0067">ATP-binding</keyword>
<evidence type="ECO:0000256" key="5">
    <source>
        <dbReference type="ARBA" id="ARBA00022990"/>
    </source>
</evidence>
<evidence type="ECO:0000256" key="3">
    <source>
        <dbReference type="ARBA" id="ARBA00022741"/>
    </source>
</evidence>
<evidence type="ECO:0000313" key="8">
    <source>
        <dbReference type="EMBL" id="RDI55244.1"/>
    </source>
</evidence>
<dbReference type="GO" id="GO:0003987">
    <property type="term" value="F:acetate-CoA ligase activity"/>
    <property type="evidence" value="ECO:0007669"/>
    <property type="project" value="UniProtKB-EC"/>
</dbReference>
<dbReference type="PANTHER" id="PTHR24095:SF14">
    <property type="entry name" value="ACETYL-COENZYME A SYNTHETASE 1"/>
    <property type="match status" value="1"/>
</dbReference>
<keyword evidence="9" id="KW-1185">Reference proteome</keyword>
<dbReference type="NCBIfam" id="NF003313">
    <property type="entry name" value="PRK04319.1"/>
    <property type="match status" value="1"/>
</dbReference>
<protein>
    <recommendedName>
        <fullName evidence="1">acetate--CoA ligase</fullName>
        <ecNumber evidence="1">6.2.1.1</ecNumber>
    </recommendedName>
</protein>
<dbReference type="InterPro" id="IPR042099">
    <property type="entry name" value="ANL_N_sf"/>
</dbReference>
<dbReference type="PANTHER" id="PTHR24095">
    <property type="entry name" value="ACETYL-COENZYME A SYNTHETASE"/>
    <property type="match status" value="1"/>
</dbReference>
<dbReference type="SUPFAM" id="SSF56801">
    <property type="entry name" value="Acetyl-CoA synthetase-like"/>
    <property type="match status" value="1"/>
</dbReference>
<organism evidence="8 9">
    <name type="scientific">Nocardia mexicana</name>
    <dbReference type="NCBI Taxonomy" id="279262"/>
    <lineage>
        <taxon>Bacteria</taxon>
        <taxon>Bacillati</taxon>
        <taxon>Actinomycetota</taxon>
        <taxon>Actinomycetes</taxon>
        <taxon>Mycobacteriales</taxon>
        <taxon>Nocardiaceae</taxon>
        <taxon>Nocardia</taxon>
    </lineage>
</organism>
<proteinExistence type="predicted"/>
<keyword evidence="3" id="KW-0547">Nucleotide-binding</keyword>
<dbReference type="RefSeq" id="WP_068017219.1">
    <property type="nucleotide sequence ID" value="NZ_QQAZ01000001.1"/>
</dbReference>
<evidence type="ECO:0000313" key="9">
    <source>
        <dbReference type="Proteomes" id="UP000255355"/>
    </source>
</evidence>
<dbReference type="EMBL" id="QQAZ01000001">
    <property type="protein sequence ID" value="RDI55244.1"/>
    <property type="molecule type" value="Genomic_DNA"/>
</dbReference>
<comment type="caution">
    <text evidence="8">The sequence shown here is derived from an EMBL/GenBank/DDBJ whole genome shotgun (WGS) entry which is preliminary data.</text>
</comment>
<dbReference type="InterPro" id="IPR020845">
    <property type="entry name" value="AMP-binding_CS"/>
</dbReference>
<evidence type="ECO:0000259" key="7">
    <source>
        <dbReference type="Pfam" id="PF13193"/>
    </source>
</evidence>
<dbReference type="InterPro" id="IPR045851">
    <property type="entry name" value="AMP-bd_C_sf"/>
</dbReference>
<sequence>MSTVSHDLRTGPARWEPIDKSPAERAAANLTDYELARREFRWDAARLDLAGLPGGGVNIAYEAVDRHLYESGAQAPSLRWLAAAGGRTTLSCADLVMLSNRFANVLRHLGVRRGDRVCTLLGRTPELYVAALGAWKAGCVVSPLFSAFGPEPVRQRLSLASATTLVTTAAFYERKVAPVRDELPALRHVIVTDAETNLPGVIELPFAMAAAETEFPIVRTSFEDPALLHFTSGTTGKPKGAVHAHGAIVAHRATARYALDLRAGDVFWCTADPGWVTGMSYGVIAPLSLGATVVSDEAEFDPRRWYDILTAERVSVWYTAPTALRMLMRHGDRLPAGTDLSCLRFIASVGEPLNPEVVDWGYQVLGRPVHDNWWQTETGAIMIANLAAAQVRPGSMGRPLPGIEATVLRRGPDGRAMITDGAVTRAGVGEVGELALRAGWPSMFRGYLNDPVRYARAFADGWYLSGDLARFDRDGYYWFVGRADDVIKSAGHLVGPFEVESALMAHPAVLESGVIGIPDRVAGELVKAFVVLRPGYTPSESLRAEISAFGRRALGAVAPKRIDFADSLPHTRSGKVMRRLLKARELGLPEGDLSTLEGAS</sequence>
<dbReference type="InterPro" id="IPR000873">
    <property type="entry name" value="AMP-dep_synth/lig_dom"/>
</dbReference>
<dbReference type="GO" id="GO:0005829">
    <property type="term" value="C:cytosol"/>
    <property type="evidence" value="ECO:0007669"/>
    <property type="project" value="TreeGrafter"/>
</dbReference>
<gene>
    <name evidence="8" type="ORF">DFR68_10177</name>
</gene>
<feature type="domain" description="AMP-dependent synthetase/ligase" evidence="6">
    <location>
        <begin position="82"/>
        <end position="448"/>
    </location>
</feature>
<dbReference type="Gene3D" id="3.30.300.30">
    <property type="match status" value="1"/>
</dbReference>
<evidence type="ECO:0000256" key="1">
    <source>
        <dbReference type="ARBA" id="ARBA00013275"/>
    </source>
</evidence>
<name>A0A370HDD4_9NOCA</name>
<keyword evidence="5" id="KW-0007">Acetylation</keyword>
<keyword evidence="2" id="KW-0436">Ligase</keyword>